<sequence length="505" mass="55192">MKKKALWSDIFREIWRTKARFLSIFAIIMLGVGFFAGIKATGPDMLDTADHYFKDQNLMDIKVQSTYGLNERDIAMLKQVPDVLNVQPAYSGDTFLGDSGLIAKVFSYHAEDPLNHYVVVEGRMPEKSGEIAIDASERGSRFKVGDTITFTNPDAKTDLEDTFRTLEYKVVGIVKSPQFISSMGRGASSIGKGTADVFAVIPDQDFKLSVYTEAYMSFKDTAELAPYTAAYDAKIDEHTKAVEQALASRPEERLAEVRVEGQAKLDEAQQKIDDANQKLADANQKLTDARQKLDQGERGYKAGVDKLQSETAKGQAKLDAAARDIAKGKAEIQRNQQTLADGQDQLQAGQAQLDEQKKTLEPKLAQGHELVKSLLQVSTMQPAAIPEAQQSQLQAAAQSADPELGKAVAGFMQGAVDGETLQHAATSFEQGLNQASQQLTNAQQELDAKKKQLEAGTQQLKAAEKKLMQGEAEWARNSRFGSCQAGRRSTVSQGENRACAGTSRV</sequence>
<evidence type="ECO:0000256" key="1">
    <source>
        <dbReference type="SAM" id="Coils"/>
    </source>
</evidence>
<dbReference type="Pfam" id="PF12704">
    <property type="entry name" value="MacB_PCD"/>
    <property type="match status" value="1"/>
</dbReference>
<keyword evidence="6" id="KW-1185">Reference proteome</keyword>
<dbReference type="AlphaFoldDB" id="A0A9X1WK99"/>
<proteinExistence type="predicted"/>
<evidence type="ECO:0000313" key="5">
    <source>
        <dbReference type="EMBL" id="MCJ8010867.1"/>
    </source>
</evidence>
<dbReference type="EMBL" id="JALIRP010000001">
    <property type="protein sequence ID" value="MCJ8010867.1"/>
    <property type="molecule type" value="Genomic_DNA"/>
</dbReference>
<keyword evidence="3" id="KW-0812">Transmembrane</keyword>
<accession>A0A9X1WK99</accession>
<keyword evidence="3" id="KW-1133">Transmembrane helix</keyword>
<reference evidence="5" key="1">
    <citation type="submission" date="2022-04" db="EMBL/GenBank/DDBJ databases">
        <title>Paenibacillus mangrovi sp. nov., a novel endophytic bacterium isolated from bark of Kandelia candel.</title>
        <authorList>
            <person name="Tuo L."/>
        </authorList>
    </citation>
    <scope>NUCLEOTIDE SEQUENCE</scope>
    <source>
        <strain evidence="5">KQZ6P-2</strain>
    </source>
</reference>
<dbReference type="InterPro" id="IPR025857">
    <property type="entry name" value="MacB_PCD"/>
</dbReference>
<dbReference type="Proteomes" id="UP001139347">
    <property type="component" value="Unassembled WGS sequence"/>
</dbReference>
<feature type="transmembrane region" description="Helical" evidence="3">
    <location>
        <begin position="21"/>
        <end position="38"/>
    </location>
</feature>
<feature type="coiled-coil region" evidence="1">
    <location>
        <begin position="425"/>
        <end position="473"/>
    </location>
</feature>
<comment type="caution">
    <text evidence="5">The sequence shown here is derived from an EMBL/GenBank/DDBJ whole genome shotgun (WGS) entry which is preliminary data.</text>
</comment>
<keyword evidence="1" id="KW-0175">Coiled coil</keyword>
<evidence type="ECO:0000259" key="4">
    <source>
        <dbReference type="Pfam" id="PF12704"/>
    </source>
</evidence>
<name>A0A9X1WK99_9BACL</name>
<feature type="coiled-coil region" evidence="1">
    <location>
        <begin position="258"/>
        <end position="299"/>
    </location>
</feature>
<evidence type="ECO:0000256" key="2">
    <source>
        <dbReference type="SAM" id="MobiDB-lite"/>
    </source>
</evidence>
<evidence type="ECO:0000313" key="6">
    <source>
        <dbReference type="Proteomes" id="UP001139347"/>
    </source>
</evidence>
<keyword evidence="3" id="KW-0472">Membrane</keyword>
<gene>
    <name evidence="5" type="ORF">MUG84_03790</name>
</gene>
<evidence type="ECO:0000256" key="3">
    <source>
        <dbReference type="SAM" id="Phobius"/>
    </source>
</evidence>
<dbReference type="RefSeq" id="WP_244720273.1">
    <property type="nucleotide sequence ID" value="NZ_JALIRP010000001.1"/>
</dbReference>
<feature type="region of interest" description="Disordered" evidence="2">
    <location>
        <begin position="481"/>
        <end position="505"/>
    </location>
</feature>
<organism evidence="5 6">
    <name type="scientific">Paenibacillus mangrovi</name>
    <dbReference type="NCBI Taxonomy" id="2931978"/>
    <lineage>
        <taxon>Bacteria</taxon>
        <taxon>Bacillati</taxon>
        <taxon>Bacillota</taxon>
        <taxon>Bacilli</taxon>
        <taxon>Bacillales</taxon>
        <taxon>Paenibacillaceae</taxon>
        <taxon>Paenibacillus</taxon>
    </lineage>
</organism>
<protein>
    <submittedName>
        <fullName evidence="5">ABC transporter permease</fullName>
    </submittedName>
</protein>
<feature type="domain" description="MacB-like periplasmic core" evidence="4">
    <location>
        <begin position="27"/>
        <end position="225"/>
    </location>
</feature>